<dbReference type="Proteomes" id="UP000050326">
    <property type="component" value="Unassembled WGS sequence"/>
</dbReference>
<comment type="caution">
    <text evidence="1">The sequence shown here is derived from an EMBL/GenBank/DDBJ whole genome shotgun (WGS) entry which is preliminary data.</text>
</comment>
<keyword evidence="2" id="KW-1185">Reference proteome</keyword>
<reference evidence="1 2" key="1">
    <citation type="submission" date="2015-09" db="EMBL/GenBank/DDBJ databases">
        <title>Genome sequence of Oxobacter pfennigii DSM 3222.</title>
        <authorList>
            <person name="Poehlein A."/>
            <person name="Bengelsdorf F.R."/>
            <person name="Schiel-Bengelsdorf B."/>
            <person name="Duerre P."/>
            <person name="Daniel R."/>
        </authorList>
    </citation>
    <scope>NUCLEOTIDE SEQUENCE [LARGE SCALE GENOMIC DNA]</scope>
    <source>
        <strain evidence="1 2">DSM 3222</strain>
    </source>
</reference>
<proteinExistence type="predicted"/>
<name>A0A0P8W3I3_9CLOT</name>
<protein>
    <submittedName>
        <fullName evidence="1">Uncharacterized protein</fullName>
    </submittedName>
</protein>
<dbReference type="STRING" id="36849.OXPF_39120"/>
<dbReference type="OrthoDB" id="1707431at2"/>
<evidence type="ECO:0000313" key="1">
    <source>
        <dbReference type="EMBL" id="KPU42133.1"/>
    </source>
</evidence>
<organism evidence="1 2">
    <name type="scientific">Oxobacter pfennigii</name>
    <dbReference type="NCBI Taxonomy" id="36849"/>
    <lineage>
        <taxon>Bacteria</taxon>
        <taxon>Bacillati</taxon>
        <taxon>Bacillota</taxon>
        <taxon>Clostridia</taxon>
        <taxon>Eubacteriales</taxon>
        <taxon>Clostridiaceae</taxon>
        <taxon>Oxobacter</taxon>
    </lineage>
</organism>
<evidence type="ECO:0000313" key="2">
    <source>
        <dbReference type="Proteomes" id="UP000050326"/>
    </source>
</evidence>
<dbReference type="AlphaFoldDB" id="A0A0P8W3I3"/>
<dbReference type="EMBL" id="LKET01000068">
    <property type="protein sequence ID" value="KPU42133.1"/>
    <property type="molecule type" value="Genomic_DNA"/>
</dbReference>
<dbReference type="RefSeq" id="WP_054876876.1">
    <property type="nucleotide sequence ID" value="NZ_LKET01000068.1"/>
</dbReference>
<gene>
    <name evidence="1" type="ORF">OXPF_39120</name>
</gene>
<accession>A0A0P8W3I3</accession>
<sequence>MKVIVKPIEMVAWFTKDGSPTPVRFRLETPEGYTVIKIDKILQKDIEKLAGNNTLVYKCQSLINGLERVFEIKYELRTCKWVLFKI</sequence>